<accession>A0A4S2L4E4</accession>
<evidence type="ECO:0000313" key="2">
    <source>
        <dbReference type="EMBL" id="TGZ57603.1"/>
    </source>
</evidence>
<reference evidence="2 3" key="1">
    <citation type="journal article" date="2019" name="Philos. Trans. R. Soc. Lond., B, Biol. Sci.">
        <title>Ant behaviour and brain gene expression of defending hosts depend on the ecological success of the intruding social parasite.</title>
        <authorList>
            <person name="Kaur R."/>
            <person name="Stoldt M."/>
            <person name="Jongepier E."/>
            <person name="Feldmeyer B."/>
            <person name="Menzel F."/>
            <person name="Bornberg-Bauer E."/>
            <person name="Foitzik S."/>
        </authorList>
    </citation>
    <scope>NUCLEOTIDE SEQUENCE [LARGE SCALE GENOMIC DNA]</scope>
    <source>
        <tissue evidence="2">Whole body</tissue>
    </source>
</reference>
<organism evidence="2 3">
    <name type="scientific">Temnothorax longispinosus</name>
    <dbReference type="NCBI Taxonomy" id="300112"/>
    <lineage>
        <taxon>Eukaryota</taxon>
        <taxon>Metazoa</taxon>
        <taxon>Ecdysozoa</taxon>
        <taxon>Arthropoda</taxon>
        <taxon>Hexapoda</taxon>
        <taxon>Insecta</taxon>
        <taxon>Pterygota</taxon>
        <taxon>Neoptera</taxon>
        <taxon>Endopterygota</taxon>
        <taxon>Hymenoptera</taxon>
        <taxon>Apocrita</taxon>
        <taxon>Aculeata</taxon>
        <taxon>Formicoidea</taxon>
        <taxon>Formicidae</taxon>
        <taxon>Myrmicinae</taxon>
        <taxon>Temnothorax</taxon>
    </lineage>
</organism>
<evidence type="ECO:0000313" key="3">
    <source>
        <dbReference type="Proteomes" id="UP000310200"/>
    </source>
</evidence>
<sequence length="108" mass="11903">MPGSDCRADQHLKIARLELDRRVIRVIRLISRLQSIFASFDQLMSIDWVSKDKAKTKTRARSGNGEQRDSAWSVGDQIVVASTGQGLPESAERVAPSARGPVSFPRAP</sequence>
<keyword evidence="3" id="KW-1185">Reference proteome</keyword>
<proteinExistence type="predicted"/>
<protein>
    <submittedName>
        <fullName evidence="2">Uncharacterized protein</fullName>
    </submittedName>
</protein>
<evidence type="ECO:0000256" key="1">
    <source>
        <dbReference type="SAM" id="MobiDB-lite"/>
    </source>
</evidence>
<dbReference type="AlphaFoldDB" id="A0A4S2L4E4"/>
<dbReference type="EMBL" id="QBLH01000138">
    <property type="protein sequence ID" value="TGZ57603.1"/>
    <property type="molecule type" value="Genomic_DNA"/>
</dbReference>
<name>A0A4S2L4E4_9HYME</name>
<feature type="region of interest" description="Disordered" evidence="1">
    <location>
        <begin position="54"/>
        <end position="108"/>
    </location>
</feature>
<dbReference type="Proteomes" id="UP000310200">
    <property type="component" value="Unassembled WGS sequence"/>
</dbReference>
<gene>
    <name evidence="2" type="ORF">DBV15_09840</name>
</gene>
<comment type="caution">
    <text evidence="2">The sequence shown here is derived from an EMBL/GenBank/DDBJ whole genome shotgun (WGS) entry which is preliminary data.</text>
</comment>